<protein>
    <submittedName>
        <fullName evidence="12">TonB family protein</fullName>
    </submittedName>
</protein>
<dbReference type="GO" id="GO:0015031">
    <property type="term" value="P:protein transport"/>
    <property type="evidence" value="ECO:0007669"/>
    <property type="project" value="UniProtKB-KW"/>
</dbReference>
<keyword evidence="6" id="KW-0812">Transmembrane</keyword>
<evidence type="ECO:0000313" key="13">
    <source>
        <dbReference type="Proteomes" id="UP000273500"/>
    </source>
</evidence>
<keyword evidence="9" id="KW-0472">Membrane</keyword>
<dbReference type="SUPFAM" id="SSF74653">
    <property type="entry name" value="TolA/TonB C-terminal domain"/>
    <property type="match status" value="4"/>
</dbReference>
<accession>A0A428KSM2</accession>
<evidence type="ECO:0000256" key="8">
    <source>
        <dbReference type="ARBA" id="ARBA00022989"/>
    </source>
</evidence>
<keyword evidence="8" id="KW-1133">Transmembrane helix</keyword>
<evidence type="ECO:0000256" key="6">
    <source>
        <dbReference type="ARBA" id="ARBA00022692"/>
    </source>
</evidence>
<organism evidence="12 13">
    <name type="scientific">Hymenobacter rigui</name>
    <dbReference type="NCBI Taxonomy" id="334424"/>
    <lineage>
        <taxon>Bacteria</taxon>
        <taxon>Pseudomonadati</taxon>
        <taxon>Bacteroidota</taxon>
        <taxon>Cytophagia</taxon>
        <taxon>Cytophagales</taxon>
        <taxon>Hymenobacteraceae</taxon>
        <taxon>Hymenobacter</taxon>
    </lineage>
</organism>
<proteinExistence type="inferred from homology"/>
<evidence type="ECO:0000256" key="9">
    <source>
        <dbReference type="ARBA" id="ARBA00023136"/>
    </source>
</evidence>
<dbReference type="GO" id="GO:0098797">
    <property type="term" value="C:plasma membrane protein complex"/>
    <property type="evidence" value="ECO:0007669"/>
    <property type="project" value="TreeGrafter"/>
</dbReference>
<dbReference type="RefSeq" id="WP_125419362.1">
    <property type="nucleotide sequence ID" value="NZ_RWIT01000003.1"/>
</dbReference>
<keyword evidence="3" id="KW-0813">Transport</keyword>
<dbReference type="PANTHER" id="PTHR33446">
    <property type="entry name" value="PROTEIN TONB-RELATED"/>
    <property type="match status" value="1"/>
</dbReference>
<feature type="chain" id="PRO_5019448119" evidence="10">
    <location>
        <begin position="24"/>
        <end position="528"/>
    </location>
</feature>
<dbReference type="InterPro" id="IPR037682">
    <property type="entry name" value="TonB_C"/>
</dbReference>
<evidence type="ECO:0000313" key="12">
    <source>
        <dbReference type="EMBL" id="RSK49507.1"/>
    </source>
</evidence>
<keyword evidence="5" id="KW-0997">Cell inner membrane</keyword>
<reference evidence="12 13" key="1">
    <citation type="submission" date="2018-12" db="EMBL/GenBank/DDBJ databases">
        <authorList>
            <person name="Feng G."/>
            <person name="Zhu H."/>
        </authorList>
    </citation>
    <scope>NUCLEOTIDE SEQUENCE [LARGE SCALE GENOMIC DNA]</scope>
    <source>
        <strain evidence="12 13">KCTC 12533</strain>
    </source>
</reference>
<feature type="signal peptide" evidence="10">
    <location>
        <begin position="1"/>
        <end position="23"/>
    </location>
</feature>
<evidence type="ECO:0000256" key="5">
    <source>
        <dbReference type="ARBA" id="ARBA00022519"/>
    </source>
</evidence>
<evidence type="ECO:0000256" key="1">
    <source>
        <dbReference type="ARBA" id="ARBA00004383"/>
    </source>
</evidence>
<dbReference type="GO" id="GO:0055085">
    <property type="term" value="P:transmembrane transport"/>
    <property type="evidence" value="ECO:0007669"/>
    <property type="project" value="InterPro"/>
</dbReference>
<evidence type="ECO:0000256" key="7">
    <source>
        <dbReference type="ARBA" id="ARBA00022927"/>
    </source>
</evidence>
<dbReference type="Pfam" id="PF03544">
    <property type="entry name" value="TonB_C"/>
    <property type="match status" value="4"/>
</dbReference>
<name>A0A428KSM2_9BACT</name>
<evidence type="ECO:0000256" key="4">
    <source>
        <dbReference type="ARBA" id="ARBA00022475"/>
    </source>
</evidence>
<comment type="subcellular location">
    <subcellularLocation>
        <location evidence="1">Cell inner membrane</location>
        <topology evidence="1">Single-pass membrane protein</topology>
        <orientation evidence="1">Periplasmic side</orientation>
    </subcellularLocation>
</comment>
<sequence length="528" mass="57045">MSSYLPVSAIPSVLALALTAGLAAPAWGQKTAAKPATTKPAPTKTGAPRVYEPYEVQLLPEYAEGQYKLQQYLKTQVQLPAAVRDNRLRGIVQVAATVQPDGRLTNVFVARGLSAECNAEALRLVKAMPRWRPGRHGDEVVPVRTLLAVSFEPPRPAATVQGSDDLMGLRPAAGEEVVTDKVYMYVEQMPVFPGGQTGLIDYIQATLRYPAEAAKQQVEGRVFVKFVVDTDGRVTKPEIQKGLGAGCDEEALRVIKALPRFEPGKQNGRQVQVYYTVPITFSLQTTPGAPGVAIPPAPILPKPEEKVYTYVEQMPRLVGTTEATIASALQAAVVLPAEVVKGDKEGRVYVSFVIGLDGKAEDAKIVRSLCPACDAAALTAVSKLPRLEPGRQNGQTVRVQLTQALQFFSPNHVFEPREAVTQATFNGGGVALRQYFTEKLKEPKVLAQENLRGAVEVRFVVQADGKIGAAEVTRPLCRSCDEEALRLVRAMPTWAPARDAAGQPIAVRQQVLIPMPAPELPRKAGINN</sequence>
<dbReference type="Proteomes" id="UP000273500">
    <property type="component" value="Unassembled WGS sequence"/>
</dbReference>
<evidence type="ECO:0000256" key="3">
    <source>
        <dbReference type="ARBA" id="ARBA00022448"/>
    </source>
</evidence>
<dbReference type="NCBIfam" id="TIGR01352">
    <property type="entry name" value="tonB_Cterm"/>
    <property type="match status" value="1"/>
</dbReference>
<dbReference type="GO" id="GO:0031992">
    <property type="term" value="F:energy transducer activity"/>
    <property type="evidence" value="ECO:0007669"/>
    <property type="project" value="TreeGrafter"/>
</dbReference>
<keyword evidence="4" id="KW-1003">Cell membrane</keyword>
<dbReference type="InterPro" id="IPR051045">
    <property type="entry name" value="TonB-dependent_transducer"/>
</dbReference>
<evidence type="ECO:0000259" key="11">
    <source>
        <dbReference type="PROSITE" id="PS52015"/>
    </source>
</evidence>
<dbReference type="PANTHER" id="PTHR33446:SF2">
    <property type="entry name" value="PROTEIN TONB"/>
    <property type="match status" value="1"/>
</dbReference>
<dbReference type="OrthoDB" id="1039448at2"/>
<evidence type="ECO:0000256" key="2">
    <source>
        <dbReference type="ARBA" id="ARBA00006555"/>
    </source>
</evidence>
<dbReference type="InterPro" id="IPR006260">
    <property type="entry name" value="TonB/TolA_C"/>
</dbReference>
<comment type="similarity">
    <text evidence="2">Belongs to the TonB family.</text>
</comment>
<dbReference type="EMBL" id="RWIT01000003">
    <property type="protein sequence ID" value="RSK49507.1"/>
    <property type="molecule type" value="Genomic_DNA"/>
</dbReference>
<dbReference type="PROSITE" id="PS52015">
    <property type="entry name" value="TONB_CTD"/>
    <property type="match status" value="1"/>
</dbReference>
<evidence type="ECO:0000256" key="10">
    <source>
        <dbReference type="SAM" id="SignalP"/>
    </source>
</evidence>
<dbReference type="Gene3D" id="3.30.1150.10">
    <property type="match status" value="4"/>
</dbReference>
<feature type="domain" description="TonB C-terminal" evidence="11">
    <location>
        <begin position="194"/>
        <end position="290"/>
    </location>
</feature>
<comment type="caution">
    <text evidence="12">The sequence shown here is derived from an EMBL/GenBank/DDBJ whole genome shotgun (WGS) entry which is preliminary data.</text>
</comment>
<dbReference type="AlphaFoldDB" id="A0A428KSM2"/>
<keyword evidence="7" id="KW-0653">Protein transport</keyword>
<gene>
    <name evidence="12" type="ORF">EI291_08430</name>
</gene>
<keyword evidence="10" id="KW-0732">Signal</keyword>
<keyword evidence="13" id="KW-1185">Reference proteome</keyword>